<dbReference type="Proteomes" id="UP000703269">
    <property type="component" value="Unassembled WGS sequence"/>
</dbReference>
<evidence type="ECO:0000313" key="3">
    <source>
        <dbReference type="Proteomes" id="UP000703269"/>
    </source>
</evidence>
<proteinExistence type="predicted"/>
<reference evidence="2 3" key="1">
    <citation type="submission" date="2021-08" db="EMBL/GenBank/DDBJ databases">
        <title>Draft Genome Sequence of Phanerochaete sordida strain YK-624.</title>
        <authorList>
            <person name="Mori T."/>
            <person name="Dohra H."/>
            <person name="Suzuki T."/>
            <person name="Kawagishi H."/>
            <person name="Hirai H."/>
        </authorList>
    </citation>
    <scope>NUCLEOTIDE SEQUENCE [LARGE SCALE GENOMIC DNA]</scope>
    <source>
        <strain evidence="2 3">YK-624</strain>
    </source>
</reference>
<name>A0A9P3G0M1_9APHY</name>
<keyword evidence="3" id="KW-1185">Reference proteome</keyword>
<dbReference type="EMBL" id="BPQB01000005">
    <property type="protein sequence ID" value="GJE86797.1"/>
    <property type="molecule type" value="Genomic_DNA"/>
</dbReference>
<keyword evidence="1" id="KW-0472">Membrane</keyword>
<feature type="transmembrane region" description="Helical" evidence="1">
    <location>
        <begin position="80"/>
        <end position="102"/>
    </location>
</feature>
<evidence type="ECO:0000313" key="2">
    <source>
        <dbReference type="EMBL" id="GJE86797.1"/>
    </source>
</evidence>
<organism evidence="2 3">
    <name type="scientific">Phanerochaete sordida</name>
    <dbReference type="NCBI Taxonomy" id="48140"/>
    <lineage>
        <taxon>Eukaryota</taxon>
        <taxon>Fungi</taxon>
        <taxon>Dikarya</taxon>
        <taxon>Basidiomycota</taxon>
        <taxon>Agaricomycotina</taxon>
        <taxon>Agaricomycetes</taxon>
        <taxon>Polyporales</taxon>
        <taxon>Phanerochaetaceae</taxon>
        <taxon>Phanerochaete</taxon>
    </lineage>
</organism>
<evidence type="ECO:0000256" key="1">
    <source>
        <dbReference type="SAM" id="Phobius"/>
    </source>
</evidence>
<feature type="transmembrane region" description="Helical" evidence="1">
    <location>
        <begin position="7"/>
        <end position="31"/>
    </location>
</feature>
<feature type="transmembrane region" description="Helical" evidence="1">
    <location>
        <begin position="186"/>
        <end position="204"/>
    </location>
</feature>
<keyword evidence="1" id="KW-0812">Transmembrane</keyword>
<dbReference type="OrthoDB" id="2279611at2759"/>
<comment type="caution">
    <text evidence="2">The sequence shown here is derived from an EMBL/GenBank/DDBJ whole genome shotgun (WGS) entry which is preliminary data.</text>
</comment>
<dbReference type="AlphaFoldDB" id="A0A9P3G0M1"/>
<feature type="transmembrane region" description="Helical" evidence="1">
    <location>
        <begin position="51"/>
        <end position="68"/>
    </location>
</feature>
<keyword evidence="1" id="KW-1133">Transmembrane helix</keyword>
<gene>
    <name evidence="2" type="ORF">PsYK624_028800</name>
</gene>
<sequence>MVSKRIMAFYAFVDLWLLAAGLLSLIMSIVWRTPNLMLSFTISNSDLTAGLVLGIMLLVTFLISIFAVAQRGHVTAGLVFLNWTLIADAIAIGVIGSFIWFYSLHQRNNYYVVFKAQSESTRQAIQDKFSCCGYFMPNDTTAIGGFCANQTFVDSLFNATATDTHACVGPITGFTDFTLNNIFTTIYGYMAIVIALFLASLCVIHQRNETERFKKIDAKRGGKGFV</sequence>
<protein>
    <submittedName>
        <fullName evidence="2">Tetraspanin</fullName>
    </submittedName>
</protein>
<accession>A0A9P3G0M1</accession>